<feature type="region of interest" description="Disordered" evidence="1">
    <location>
        <begin position="232"/>
        <end position="280"/>
    </location>
</feature>
<gene>
    <name evidence="3" type="ORF">F2Q70_00004867</name>
</gene>
<feature type="compositionally biased region" description="Low complexity" evidence="1">
    <location>
        <begin position="435"/>
        <end position="444"/>
    </location>
</feature>
<reference evidence="3" key="1">
    <citation type="submission" date="2019-12" db="EMBL/GenBank/DDBJ databases">
        <title>Genome sequencing and annotation of Brassica cretica.</title>
        <authorList>
            <person name="Studholme D.J."/>
            <person name="Sarris P.F."/>
        </authorList>
    </citation>
    <scope>NUCLEOTIDE SEQUENCE</scope>
    <source>
        <strain evidence="3">PFS-102/07</strain>
        <tissue evidence="3">Leaf</tissue>
    </source>
</reference>
<feature type="region of interest" description="Disordered" evidence="1">
    <location>
        <begin position="307"/>
        <end position="450"/>
    </location>
</feature>
<sequence length="635" mass="72568">MQQRVLTQGEDLWFTFSDQPIWFSLREFHLTTGLRCEEDQTITEPQFKIMKKPYLWMLGKNDKFTVRTLYEMFKEKSRSMPTLERLSLGTAIITKAVIMAENPSSKIPRDRLQRYMNYRLPKMAWGKTSYSILMRSVKNLSASSWTGDSYEVSGFALAINLWAMSSVNVLGKSLGKPCETSSSSDPLCLHWDSTRTPTITEVLELEKINNVEVSTLIGLDEEYKHLVRATHSDDADFHSQQRKTKDEDAEHGEDLNHNEDEEENKDEEEKTDEKENKDEDEKLDKLIQMVRDLDKRVVVIQNVLGVKFNDGSPNKEDCENGASSGDRRIAQDYENEEDTIDEETNSGDKKNAPDDENEKDTIAEEANSRDGRSALDDENEEEICDEEAKSSTEHLREEENILGENETTQKITQDEDTEKLESESCLKQTSHATSPTPTFNTPNFDTRVSSPTPTFMSPKFDLLSQESQVERVLMRDVCEIPVFQPLMKLKRDWYNKTASLSSFEPVERTLSDHLKIVSSPTPTFTSPKFDLLSQESHSGKVAEKYWLVVEVNLEKGSITAFNCAAMKFTDAILVPYVNAYAMALPFMIRNFFKDVSMDTSKFSIKIVYEGFPQWSLCIEADRVPCNAYSGLDKAE</sequence>
<feature type="compositionally biased region" description="Basic and acidic residues" evidence="1">
    <location>
        <begin position="232"/>
        <end position="258"/>
    </location>
</feature>
<dbReference type="PANTHER" id="PTHR48147">
    <property type="entry name" value="PROTEIN CBG23787"/>
    <property type="match status" value="1"/>
</dbReference>
<feature type="compositionally biased region" description="Acidic residues" evidence="1">
    <location>
        <begin position="376"/>
        <end position="385"/>
    </location>
</feature>
<accession>A0A8S9IZ80</accession>
<dbReference type="InterPro" id="IPR015410">
    <property type="entry name" value="DUF1985"/>
</dbReference>
<feature type="compositionally biased region" description="Polar residues" evidence="1">
    <location>
        <begin position="425"/>
        <end position="434"/>
    </location>
</feature>
<feature type="compositionally biased region" description="Basic and acidic residues" evidence="1">
    <location>
        <begin position="386"/>
        <end position="399"/>
    </location>
</feature>
<feature type="domain" description="DUF1985" evidence="2">
    <location>
        <begin position="3"/>
        <end position="136"/>
    </location>
</feature>
<evidence type="ECO:0000313" key="3">
    <source>
        <dbReference type="EMBL" id="KAF2575241.1"/>
    </source>
</evidence>
<dbReference type="PANTHER" id="PTHR48147:SF5">
    <property type="entry name" value="REPEAT-CONTAINING PROTEIN, PUTATIVE-RELATED"/>
    <property type="match status" value="1"/>
</dbReference>
<feature type="compositionally biased region" description="Basic and acidic residues" evidence="1">
    <location>
        <begin position="267"/>
        <end position="280"/>
    </location>
</feature>
<dbReference type="Pfam" id="PF09331">
    <property type="entry name" value="DUF1985"/>
    <property type="match status" value="1"/>
</dbReference>
<dbReference type="AlphaFoldDB" id="A0A8S9IZ80"/>
<evidence type="ECO:0000256" key="1">
    <source>
        <dbReference type="SAM" id="MobiDB-lite"/>
    </source>
</evidence>
<comment type="caution">
    <text evidence="3">The sequence shown here is derived from an EMBL/GenBank/DDBJ whole genome shotgun (WGS) entry which is preliminary data.</text>
</comment>
<protein>
    <recommendedName>
        <fullName evidence="2">DUF1985 domain-containing protein</fullName>
    </recommendedName>
</protein>
<organism evidence="3">
    <name type="scientific">Brassica cretica</name>
    <name type="common">Mustard</name>
    <dbReference type="NCBI Taxonomy" id="69181"/>
    <lineage>
        <taxon>Eukaryota</taxon>
        <taxon>Viridiplantae</taxon>
        <taxon>Streptophyta</taxon>
        <taxon>Embryophyta</taxon>
        <taxon>Tracheophyta</taxon>
        <taxon>Spermatophyta</taxon>
        <taxon>Magnoliopsida</taxon>
        <taxon>eudicotyledons</taxon>
        <taxon>Gunneridae</taxon>
        <taxon>Pentapetalae</taxon>
        <taxon>rosids</taxon>
        <taxon>malvids</taxon>
        <taxon>Brassicales</taxon>
        <taxon>Brassicaceae</taxon>
        <taxon>Brassiceae</taxon>
        <taxon>Brassica</taxon>
    </lineage>
</organism>
<feature type="compositionally biased region" description="Acidic residues" evidence="1">
    <location>
        <begin position="333"/>
        <end position="345"/>
    </location>
</feature>
<proteinExistence type="predicted"/>
<dbReference type="EMBL" id="QGKY02001015">
    <property type="protein sequence ID" value="KAF2575241.1"/>
    <property type="molecule type" value="Genomic_DNA"/>
</dbReference>
<evidence type="ECO:0000259" key="2">
    <source>
        <dbReference type="Pfam" id="PF09331"/>
    </source>
</evidence>
<name>A0A8S9IZ80_BRACR</name>
<feature type="compositionally biased region" description="Basic and acidic residues" evidence="1">
    <location>
        <begin position="346"/>
        <end position="375"/>
    </location>
</feature>